<dbReference type="Gene3D" id="1.25.10.10">
    <property type="entry name" value="Leucine-rich Repeat Variant"/>
    <property type="match status" value="1"/>
</dbReference>
<dbReference type="OMA" id="LQFEAIW"/>
<evidence type="ECO:0000256" key="1">
    <source>
        <dbReference type="ARBA" id="ARBA00010394"/>
    </source>
</evidence>
<keyword evidence="3" id="KW-0677">Repeat</keyword>
<dbReference type="PIRSF" id="PIRSF005673">
    <property type="entry name" value="Importin_alpha"/>
    <property type="match status" value="1"/>
</dbReference>
<evidence type="ECO:0000313" key="6">
    <source>
        <dbReference type="EMBL" id="CAK86092.1"/>
    </source>
</evidence>
<dbReference type="AlphaFoldDB" id="A0DSS5"/>
<dbReference type="GO" id="GO:0005737">
    <property type="term" value="C:cytoplasm"/>
    <property type="evidence" value="ECO:0007669"/>
    <property type="project" value="InterPro"/>
</dbReference>
<dbReference type="InterPro" id="IPR000225">
    <property type="entry name" value="Armadillo"/>
</dbReference>
<dbReference type="KEGG" id="ptm:GSPATT00019785001"/>
<dbReference type="EMBL" id="CT868563">
    <property type="protein sequence ID" value="CAK86092.1"/>
    <property type="molecule type" value="Genomic_DNA"/>
</dbReference>
<organism evidence="6 7">
    <name type="scientific">Paramecium tetraurelia</name>
    <dbReference type="NCBI Taxonomy" id="5888"/>
    <lineage>
        <taxon>Eukaryota</taxon>
        <taxon>Sar</taxon>
        <taxon>Alveolata</taxon>
        <taxon>Ciliophora</taxon>
        <taxon>Intramacronucleata</taxon>
        <taxon>Oligohymenophorea</taxon>
        <taxon>Peniculida</taxon>
        <taxon>Parameciidae</taxon>
        <taxon>Paramecium</taxon>
    </lineage>
</organism>
<evidence type="ECO:0000256" key="3">
    <source>
        <dbReference type="ARBA" id="ARBA00022737"/>
    </source>
</evidence>
<comment type="similarity">
    <text evidence="1 5">Belongs to the importin alpha family.</text>
</comment>
<evidence type="ECO:0000256" key="4">
    <source>
        <dbReference type="ARBA" id="ARBA00022927"/>
    </source>
</evidence>
<dbReference type="eggNOG" id="KOG0166">
    <property type="taxonomic scope" value="Eukaryota"/>
</dbReference>
<accession>A0DSS5</accession>
<dbReference type="GO" id="GO:0006607">
    <property type="term" value="P:NLS-bearing protein import into nucleus"/>
    <property type="evidence" value="ECO:0000318"/>
    <property type="project" value="GO_Central"/>
</dbReference>
<keyword evidence="2 5" id="KW-0813">Transport</keyword>
<dbReference type="GO" id="GO:0061608">
    <property type="term" value="F:nuclear import signal receptor activity"/>
    <property type="evidence" value="ECO:0000318"/>
    <property type="project" value="GO_Central"/>
</dbReference>
<gene>
    <name evidence="6" type="ORF">GSPATT00019785001</name>
</gene>
<evidence type="ECO:0000313" key="7">
    <source>
        <dbReference type="Proteomes" id="UP000000600"/>
    </source>
</evidence>
<dbReference type="GO" id="GO:0005634">
    <property type="term" value="C:nucleus"/>
    <property type="evidence" value="ECO:0000318"/>
    <property type="project" value="GO_Central"/>
</dbReference>
<protein>
    <recommendedName>
        <fullName evidence="5">Importin subunit alpha</fullName>
    </recommendedName>
</protein>
<dbReference type="Pfam" id="PF00514">
    <property type="entry name" value="Arm"/>
    <property type="match status" value="1"/>
</dbReference>
<dbReference type="SMART" id="SM00185">
    <property type="entry name" value="ARM"/>
    <property type="match status" value="5"/>
</dbReference>
<dbReference type="InParanoid" id="A0DSS5"/>
<dbReference type="Proteomes" id="UP000000600">
    <property type="component" value="Unassembled WGS sequence"/>
</dbReference>
<sequence length="493" mass="56430">MSDFERDLGPIQEQSDDQLLKLIPESLPDEIKQALKSCADNLSKQESESEKFEEYIYNVNSDDIVTQYSGLNRCRKLLSNAQIAVPTEQMIEMFLQKRVHVKIFDIAKNTNIPLVKYEALWIICNIVFGTQKQIQTILDNDGINILFSALESEHDEIIELGVWGLANIAGDNLKFRDMLLQNGVLQPFIHLAQIYKGRQNGNKNPNILKKLVWAFSNLVRGKSAPKKIVIMILKNQFCIDLLSILCQILVGTEDEEMLIDACWSLSYLSQDENLIHILIKERVTQKLILLMQTENQKLVIPALRTVGNILTGNEEQTDAVLKLGAIQIFEKLLHNKTKAIQKEVCWSLSNIAAGNSNQVKQIIRNDQLFNSVYLSFDNGTPEIIEQISFLLSNCVVNAELQDIDYLLMQHQYLQKMSSLLDMNQKVVINVTLEGIFELLNRVQYDDGRLEQYKKLIADSLIMKKVDKYLKHPAKEISKKARQVFEIFQSKNNS</sequence>
<dbReference type="SUPFAM" id="SSF48371">
    <property type="entry name" value="ARM repeat"/>
    <property type="match status" value="1"/>
</dbReference>
<dbReference type="InterPro" id="IPR011989">
    <property type="entry name" value="ARM-like"/>
</dbReference>
<dbReference type="HOGENOM" id="CLU_018084_6_1_1"/>
<dbReference type="PANTHER" id="PTHR23316">
    <property type="entry name" value="IMPORTIN ALPHA"/>
    <property type="match status" value="1"/>
</dbReference>
<dbReference type="RefSeq" id="XP_001453489.1">
    <property type="nucleotide sequence ID" value="XM_001453452.1"/>
</dbReference>
<keyword evidence="7" id="KW-1185">Reference proteome</keyword>
<name>A0DSS5_PARTE</name>
<evidence type="ECO:0000256" key="2">
    <source>
        <dbReference type="ARBA" id="ARBA00022448"/>
    </source>
</evidence>
<dbReference type="InterPro" id="IPR016024">
    <property type="entry name" value="ARM-type_fold"/>
</dbReference>
<reference evidence="6 7" key="1">
    <citation type="journal article" date="2006" name="Nature">
        <title>Global trends of whole-genome duplications revealed by the ciliate Paramecium tetraurelia.</title>
        <authorList>
            <consortium name="Genoscope"/>
            <person name="Aury J.-M."/>
            <person name="Jaillon O."/>
            <person name="Duret L."/>
            <person name="Noel B."/>
            <person name="Jubin C."/>
            <person name="Porcel B.M."/>
            <person name="Segurens B."/>
            <person name="Daubin V."/>
            <person name="Anthouard V."/>
            <person name="Aiach N."/>
            <person name="Arnaiz O."/>
            <person name="Billaut A."/>
            <person name="Beisson J."/>
            <person name="Blanc I."/>
            <person name="Bouhouche K."/>
            <person name="Camara F."/>
            <person name="Duharcourt S."/>
            <person name="Guigo R."/>
            <person name="Gogendeau D."/>
            <person name="Katinka M."/>
            <person name="Keller A.-M."/>
            <person name="Kissmehl R."/>
            <person name="Klotz C."/>
            <person name="Koll F."/>
            <person name="Le Moue A."/>
            <person name="Lepere C."/>
            <person name="Malinsky S."/>
            <person name="Nowacki M."/>
            <person name="Nowak J.K."/>
            <person name="Plattner H."/>
            <person name="Poulain J."/>
            <person name="Ruiz F."/>
            <person name="Serrano V."/>
            <person name="Zagulski M."/>
            <person name="Dessen P."/>
            <person name="Betermier M."/>
            <person name="Weissenbach J."/>
            <person name="Scarpelli C."/>
            <person name="Schachter V."/>
            <person name="Sperling L."/>
            <person name="Meyer E."/>
            <person name="Cohen J."/>
            <person name="Wincker P."/>
        </authorList>
    </citation>
    <scope>NUCLEOTIDE SEQUENCE [LARGE SCALE GENOMIC DNA]</scope>
    <source>
        <strain evidence="6 7">Stock d4-2</strain>
    </source>
</reference>
<dbReference type="InterPro" id="IPR024931">
    <property type="entry name" value="Importin_alpha"/>
</dbReference>
<proteinExistence type="inferred from homology"/>
<evidence type="ECO:0000256" key="5">
    <source>
        <dbReference type="PIRNR" id="PIRNR005673"/>
    </source>
</evidence>
<keyword evidence="4 5" id="KW-0653">Protein transport</keyword>
<dbReference type="OrthoDB" id="29145at2759"/>
<dbReference type="FunFam" id="1.25.10.10:FF:001126">
    <property type="entry name" value="Importin subunit alpha"/>
    <property type="match status" value="1"/>
</dbReference>
<dbReference type="GeneID" id="5039274"/>
<dbReference type="GO" id="GO:0008139">
    <property type="term" value="F:nuclear localization sequence binding"/>
    <property type="evidence" value="ECO:0000318"/>
    <property type="project" value="GO_Central"/>
</dbReference>
<dbReference type="STRING" id="5888.A0DSS5"/>